<accession>E6PZE3</accession>
<sequence length="140" mass="15874">MAQGWQEQFQNGSGPSRSVELSGLVREATESLVRMDADRLEELARCCRDLNREPAGMIDQRVDQRLATQDSMRERTRELARELTRQRASMDVFARLLVETRANLRVLSHLHALRLRASGMGEFALSGLERSGRKVGYGDN</sequence>
<feature type="compositionally biased region" description="Polar residues" evidence="1">
    <location>
        <begin position="1"/>
        <end position="16"/>
    </location>
</feature>
<organism evidence="2">
    <name type="scientific">mine drainage metagenome</name>
    <dbReference type="NCBI Taxonomy" id="410659"/>
    <lineage>
        <taxon>unclassified sequences</taxon>
        <taxon>metagenomes</taxon>
        <taxon>ecological metagenomes</taxon>
    </lineage>
</organism>
<comment type="caution">
    <text evidence="2">The sequence shown here is derived from an EMBL/GenBank/DDBJ whole genome shotgun (WGS) entry which is preliminary data.</text>
</comment>
<evidence type="ECO:0000313" key="2">
    <source>
        <dbReference type="EMBL" id="CBI00302.1"/>
    </source>
</evidence>
<feature type="region of interest" description="Disordered" evidence="1">
    <location>
        <begin position="1"/>
        <end position="20"/>
    </location>
</feature>
<dbReference type="EMBL" id="CABN01000120">
    <property type="protein sequence ID" value="CBI00302.1"/>
    <property type="molecule type" value="Genomic_DNA"/>
</dbReference>
<name>E6PZE3_9ZZZZ</name>
<gene>
    <name evidence="2" type="ORF">CARN3_1316</name>
</gene>
<protein>
    <submittedName>
        <fullName evidence="2">Uncharacterized protein</fullName>
    </submittedName>
</protein>
<evidence type="ECO:0000256" key="1">
    <source>
        <dbReference type="SAM" id="MobiDB-lite"/>
    </source>
</evidence>
<reference evidence="2" key="1">
    <citation type="submission" date="2009-10" db="EMBL/GenBank/DDBJ databases">
        <title>Diversity of trophic interactions inside an arsenic-rich microbial ecosystem.</title>
        <authorList>
            <person name="Bertin P.N."/>
            <person name="Heinrich-Salmeron A."/>
            <person name="Pelletier E."/>
            <person name="Goulhen-Chollet F."/>
            <person name="Arsene-Ploetze F."/>
            <person name="Gallien S."/>
            <person name="Calteau A."/>
            <person name="Vallenet D."/>
            <person name="Casiot C."/>
            <person name="Chane-Woon-Ming B."/>
            <person name="Giloteaux L."/>
            <person name="Barakat M."/>
            <person name="Bonnefoy V."/>
            <person name="Bruneel O."/>
            <person name="Chandler M."/>
            <person name="Cleiss J."/>
            <person name="Duran R."/>
            <person name="Elbaz-Poulichet F."/>
            <person name="Fonknechten N."/>
            <person name="Lauga B."/>
            <person name="Mornico D."/>
            <person name="Ortet P."/>
            <person name="Schaeffer C."/>
            <person name="Siguier P."/>
            <person name="Alexander Thil Smith A."/>
            <person name="Van Dorsselaer A."/>
            <person name="Weissenbach J."/>
            <person name="Medigue C."/>
            <person name="Le Paslier D."/>
        </authorList>
    </citation>
    <scope>NUCLEOTIDE SEQUENCE</scope>
</reference>
<dbReference type="AlphaFoldDB" id="E6PZE3"/>
<proteinExistence type="predicted"/>